<keyword evidence="2 5" id="KW-0812">Transmembrane</keyword>
<evidence type="ECO:0000256" key="5">
    <source>
        <dbReference type="SAM" id="Phobius"/>
    </source>
</evidence>
<keyword evidence="3 5" id="KW-1133">Transmembrane helix</keyword>
<keyword evidence="4 5" id="KW-0472">Membrane</keyword>
<gene>
    <name evidence="6" type="primary">yisL</name>
    <name evidence="6" type="ORF">J40TS1_36630</name>
</gene>
<evidence type="ECO:0000313" key="6">
    <source>
        <dbReference type="EMBL" id="GIP18021.1"/>
    </source>
</evidence>
<evidence type="ECO:0000256" key="1">
    <source>
        <dbReference type="ARBA" id="ARBA00022475"/>
    </source>
</evidence>
<reference evidence="6" key="1">
    <citation type="submission" date="2021-03" db="EMBL/GenBank/DDBJ databases">
        <title>Antimicrobial resistance genes in bacteria isolated from Japanese honey, and their potential for conferring macrolide and lincosamide resistance in the American foulbrood pathogen Paenibacillus larvae.</title>
        <authorList>
            <person name="Okamoto M."/>
            <person name="Kumagai M."/>
            <person name="Kanamori H."/>
            <person name="Takamatsu D."/>
        </authorList>
    </citation>
    <scope>NUCLEOTIDE SEQUENCE</scope>
    <source>
        <strain evidence="6">J40TS1</strain>
    </source>
</reference>
<proteinExistence type="predicted"/>
<organism evidence="6 7">
    <name type="scientific">Paenibacillus montaniterrae</name>
    <dbReference type="NCBI Taxonomy" id="429341"/>
    <lineage>
        <taxon>Bacteria</taxon>
        <taxon>Bacillati</taxon>
        <taxon>Bacillota</taxon>
        <taxon>Bacilli</taxon>
        <taxon>Bacillales</taxon>
        <taxon>Paenibacillaceae</taxon>
        <taxon>Paenibacillus</taxon>
    </lineage>
</organism>
<dbReference type="Pfam" id="PF07457">
    <property type="entry name" value="DUF1516"/>
    <property type="match status" value="1"/>
</dbReference>
<dbReference type="AlphaFoldDB" id="A0A920CYM4"/>
<keyword evidence="1" id="KW-1003">Cell membrane</keyword>
<sequence>MYAGMYHTHAASWLILVILFVICYFIPKNKVLPMILRLFYLVMIVTGGYMLFTGGVSGVFHLKALCAILLIGMMEMVLARRKKGKNALPFLIALIVLLVVVVLIGYDVISF</sequence>
<evidence type="ECO:0000256" key="4">
    <source>
        <dbReference type="ARBA" id="ARBA00023136"/>
    </source>
</evidence>
<comment type="caution">
    <text evidence="6">The sequence shown here is derived from an EMBL/GenBank/DDBJ whole genome shotgun (WGS) entry which is preliminary data.</text>
</comment>
<keyword evidence="7" id="KW-1185">Reference proteome</keyword>
<feature type="transmembrane region" description="Helical" evidence="5">
    <location>
        <begin position="58"/>
        <end position="78"/>
    </location>
</feature>
<protein>
    <submittedName>
        <fullName evidence="6">UPF0344 protein YisL</fullName>
    </submittedName>
</protein>
<evidence type="ECO:0000313" key="7">
    <source>
        <dbReference type="Proteomes" id="UP000683139"/>
    </source>
</evidence>
<feature type="transmembrane region" description="Helical" evidence="5">
    <location>
        <begin position="34"/>
        <end position="52"/>
    </location>
</feature>
<feature type="transmembrane region" description="Helical" evidence="5">
    <location>
        <begin position="6"/>
        <end position="27"/>
    </location>
</feature>
<name>A0A920CYM4_9BACL</name>
<dbReference type="Proteomes" id="UP000683139">
    <property type="component" value="Unassembled WGS sequence"/>
</dbReference>
<evidence type="ECO:0000256" key="2">
    <source>
        <dbReference type="ARBA" id="ARBA00022692"/>
    </source>
</evidence>
<evidence type="ECO:0000256" key="3">
    <source>
        <dbReference type="ARBA" id="ARBA00022989"/>
    </source>
</evidence>
<dbReference type="RefSeq" id="WP_213517964.1">
    <property type="nucleotide sequence ID" value="NZ_BOSE01000007.1"/>
</dbReference>
<dbReference type="EMBL" id="BOSE01000007">
    <property type="protein sequence ID" value="GIP18021.1"/>
    <property type="molecule type" value="Genomic_DNA"/>
</dbReference>
<dbReference type="InterPro" id="IPR010899">
    <property type="entry name" value="UPF0344"/>
</dbReference>
<feature type="transmembrane region" description="Helical" evidence="5">
    <location>
        <begin position="90"/>
        <end position="109"/>
    </location>
</feature>
<accession>A0A920CYM4</accession>